<dbReference type="RefSeq" id="WP_119572284.1">
    <property type="nucleotide sequence ID" value="NZ_LR215032.1"/>
</dbReference>
<evidence type="ECO:0000256" key="3">
    <source>
        <dbReference type="ARBA" id="ARBA00022448"/>
    </source>
</evidence>
<keyword evidence="3" id="KW-0813">Transport</keyword>
<dbReference type="InterPro" id="IPR035968">
    <property type="entry name" value="ATP_synth_F1_ATPase_gsu"/>
</dbReference>
<gene>
    <name evidence="9" type="ORF">NCTC10186_00729</name>
</gene>
<dbReference type="GO" id="GO:0045259">
    <property type="term" value="C:proton-transporting ATP synthase complex"/>
    <property type="evidence" value="ECO:0007669"/>
    <property type="project" value="UniProtKB-KW"/>
</dbReference>
<dbReference type="KEGG" id="mgal:NCTC10186_00729"/>
<comment type="similarity">
    <text evidence="2">Belongs to the ATPase gamma chain family.</text>
</comment>
<keyword evidence="4" id="KW-0375">Hydrogen ion transport</keyword>
<organism evidence="9 10">
    <name type="scientific">Mycoplasmopsis gallopavonis</name>
    <dbReference type="NCBI Taxonomy" id="76629"/>
    <lineage>
        <taxon>Bacteria</taxon>
        <taxon>Bacillati</taxon>
        <taxon>Mycoplasmatota</taxon>
        <taxon>Mycoplasmoidales</taxon>
        <taxon>Metamycoplasmataceae</taxon>
        <taxon>Mycoplasmopsis</taxon>
    </lineage>
</organism>
<evidence type="ECO:0000256" key="4">
    <source>
        <dbReference type="ARBA" id="ARBA00022781"/>
    </source>
</evidence>
<evidence type="ECO:0000256" key="1">
    <source>
        <dbReference type="ARBA" id="ARBA00004170"/>
    </source>
</evidence>
<evidence type="ECO:0000256" key="7">
    <source>
        <dbReference type="ARBA" id="ARBA00023196"/>
    </source>
</evidence>
<accession>A0A449B0F1</accession>
<dbReference type="Proteomes" id="UP000289862">
    <property type="component" value="Plasmid 2"/>
</dbReference>
<sequence length="309" mass="36728">MHVKKINAKLNSLNKLMKIVESRKNITLINILKLSQRINHFYHHALSSRQLIEQLQSEVATNDELFDEGFLRKILNKTLAKKQNSNFENSIWIYVTEEEQYSTNSYFKHEQFLSQNIKKNDLLITIGQRAINFALENKFNVIFEYPENNVEVLSEVLPNFLEYYLQQFSFYNVKFIINSTKLKGNFFEVLPINKLNFELPTKKEINLNLNFKKMKIYPSVDEFISSELNSYLTYITLTLLSESSLIYLKYKLVAENQKIHDLEKKFKQMRLKMLRGKRELEVEQLSLLSKKKDLLHSEKKLVVQEEQHD</sequence>
<evidence type="ECO:0000256" key="5">
    <source>
        <dbReference type="ARBA" id="ARBA00023065"/>
    </source>
</evidence>
<dbReference type="AlphaFoldDB" id="A0A449B0F1"/>
<evidence type="ECO:0000256" key="2">
    <source>
        <dbReference type="ARBA" id="ARBA00007681"/>
    </source>
</evidence>
<geneLocation type="plasmid" evidence="9 10">
    <name>2</name>
</geneLocation>
<evidence type="ECO:0000313" key="10">
    <source>
        <dbReference type="Proteomes" id="UP000289862"/>
    </source>
</evidence>
<keyword evidence="7" id="KW-0139">CF(1)</keyword>
<proteinExistence type="inferred from homology"/>
<dbReference type="NCBIfam" id="NF045933">
    <property type="entry name" value="MSC_0622_gamma"/>
    <property type="match status" value="1"/>
</dbReference>
<dbReference type="SUPFAM" id="SSF52943">
    <property type="entry name" value="ATP synthase (F1-ATPase), gamma subunit"/>
    <property type="match status" value="1"/>
</dbReference>
<evidence type="ECO:0000313" key="9">
    <source>
        <dbReference type="EMBL" id="VEU73235.1"/>
    </source>
</evidence>
<reference evidence="9 10" key="1">
    <citation type="submission" date="2019-01" db="EMBL/GenBank/DDBJ databases">
        <authorList>
            <consortium name="Pathogen Informatics"/>
        </authorList>
    </citation>
    <scope>NUCLEOTIDE SEQUENCE [LARGE SCALE GENOMIC DNA]</scope>
    <source>
        <strain evidence="9 10">NCTC10186</strain>
        <plasmid evidence="10">2</plasmid>
    </source>
</reference>
<keyword evidence="8" id="KW-0066">ATP synthesis</keyword>
<name>A0A449B0F1_9BACT</name>
<protein>
    <recommendedName>
        <fullName evidence="11">ATP synthase gamma chain</fullName>
    </recommendedName>
</protein>
<keyword evidence="6" id="KW-0472">Membrane</keyword>
<comment type="subcellular location">
    <subcellularLocation>
        <location evidence="1">Membrane</location>
        <topology evidence="1">Peripheral membrane protein</topology>
    </subcellularLocation>
</comment>
<dbReference type="OrthoDB" id="400602at2"/>
<evidence type="ECO:0008006" key="11">
    <source>
        <dbReference type="Google" id="ProtNLM"/>
    </source>
</evidence>
<evidence type="ECO:0000256" key="6">
    <source>
        <dbReference type="ARBA" id="ARBA00023136"/>
    </source>
</evidence>
<keyword evidence="10" id="KW-1185">Reference proteome</keyword>
<dbReference type="GO" id="GO:0046933">
    <property type="term" value="F:proton-transporting ATP synthase activity, rotational mechanism"/>
    <property type="evidence" value="ECO:0007669"/>
    <property type="project" value="InterPro"/>
</dbReference>
<keyword evidence="5" id="KW-0406">Ion transport</keyword>
<keyword evidence="9" id="KW-0614">Plasmid</keyword>
<evidence type="ECO:0000256" key="8">
    <source>
        <dbReference type="ARBA" id="ARBA00023310"/>
    </source>
</evidence>
<dbReference type="EMBL" id="LR215032">
    <property type="protein sequence ID" value="VEU73235.1"/>
    <property type="molecule type" value="Genomic_DNA"/>
</dbReference>